<gene>
    <name evidence="2" type="ORF">N1851_021948</name>
</gene>
<evidence type="ECO:0000256" key="1">
    <source>
        <dbReference type="SAM" id="MobiDB-lite"/>
    </source>
</evidence>
<evidence type="ECO:0000313" key="2">
    <source>
        <dbReference type="EMBL" id="KAK0141040.1"/>
    </source>
</evidence>
<name>A0AA47MJ41_MERPO</name>
<protein>
    <submittedName>
        <fullName evidence="2">Uncharacterized protein</fullName>
    </submittedName>
</protein>
<evidence type="ECO:0000313" key="3">
    <source>
        <dbReference type="Proteomes" id="UP001174136"/>
    </source>
</evidence>
<sequence length="199" mass="21603">MELHKLGSLNIKHVVIQAPSNSRTLLNCTATTRGLILSLGSCMAKYGFRVVVFCRYGRRSDAGTPGPENGNFNVPEDNSAARSRASNNYKLSQARIIRIENTIATKGNDAFVVHVHVSYIAISPANAEACVKTTGVLHNYLWRTMGRTELATGVVGNTVVSQQVRRAGSNNAAQEAIRVRESFVSYISAEGAVPWQPQV</sequence>
<keyword evidence="3" id="KW-1185">Reference proteome</keyword>
<accession>A0AA47MJ41</accession>
<proteinExistence type="predicted"/>
<feature type="region of interest" description="Disordered" evidence="1">
    <location>
        <begin position="64"/>
        <end position="86"/>
    </location>
</feature>
<comment type="caution">
    <text evidence="2">The sequence shown here is derived from an EMBL/GenBank/DDBJ whole genome shotgun (WGS) entry which is preliminary data.</text>
</comment>
<reference evidence="2" key="1">
    <citation type="journal article" date="2023" name="Front. Mar. Sci.">
        <title>A new Merluccius polli reference genome to investigate the effects of global change in West African waters.</title>
        <authorList>
            <person name="Mateo J.L."/>
            <person name="Blanco-Fernandez C."/>
            <person name="Garcia-Vazquez E."/>
            <person name="Machado-Schiaffino G."/>
        </authorList>
    </citation>
    <scope>NUCLEOTIDE SEQUENCE</scope>
    <source>
        <strain evidence="2">C29</strain>
        <tissue evidence="2">Fin</tissue>
    </source>
</reference>
<dbReference type="EMBL" id="JAOPHQ010003987">
    <property type="protein sequence ID" value="KAK0141040.1"/>
    <property type="molecule type" value="Genomic_DNA"/>
</dbReference>
<organism evidence="2 3">
    <name type="scientific">Merluccius polli</name>
    <name type="common">Benguela hake</name>
    <name type="synonym">Merluccius cadenati</name>
    <dbReference type="NCBI Taxonomy" id="89951"/>
    <lineage>
        <taxon>Eukaryota</taxon>
        <taxon>Metazoa</taxon>
        <taxon>Chordata</taxon>
        <taxon>Craniata</taxon>
        <taxon>Vertebrata</taxon>
        <taxon>Euteleostomi</taxon>
        <taxon>Actinopterygii</taxon>
        <taxon>Neopterygii</taxon>
        <taxon>Teleostei</taxon>
        <taxon>Neoteleostei</taxon>
        <taxon>Acanthomorphata</taxon>
        <taxon>Zeiogadaria</taxon>
        <taxon>Gadariae</taxon>
        <taxon>Gadiformes</taxon>
        <taxon>Gadoidei</taxon>
        <taxon>Merlucciidae</taxon>
        <taxon>Merluccius</taxon>
    </lineage>
</organism>
<dbReference type="AlphaFoldDB" id="A0AA47MJ41"/>
<dbReference type="Proteomes" id="UP001174136">
    <property type="component" value="Unassembled WGS sequence"/>
</dbReference>